<evidence type="ECO:0000256" key="10">
    <source>
        <dbReference type="ARBA" id="ARBA00022989"/>
    </source>
</evidence>
<feature type="domain" description="Histidine kinase" evidence="17">
    <location>
        <begin position="410"/>
        <end position="782"/>
    </location>
</feature>
<evidence type="ECO:0000313" key="20">
    <source>
        <dbReference type="EMBL" id="GAQ89808.1"/>
    </source>
</evidence>
<dbReference type="AlphaFoldDB" id="A0A1Y1INW5"/>
<keyword evidence="6 16" id="KW-0812">Transmembrane</keyword>
<dbReference type="InterPro" id="IPR003661">
    <property type="entry name" value="HisK_dim/P_dom"/>
</dbReference>
<keyword evidence="4 13" id="KW-0597">Phosphoprotein</keyword>
<feature type="region of interest" description="Disordered" evidence="15">
    <location>
        <begin position="550"/>
        <end position="629"/>
    </location>
</feature>
<dbReference type="FunFam" id="1.10.287.130:FF:000002">
    <property type="entry name" value="Two-component osmosensing histidine kinase"/>
    <property type="match status" value="1"/>
</dbReference>
<dbReference type="SMART" id="SM00387">
    <property type="entry name" value="HATPase_c"/>
    <property type="match status" value="1"/>
</dbReference>
<dbReference type="GO" id="GO:0000155">
    <property type="term" value="F:phosphorelay sensor kinase activity"/>
    <property type="evidence" value="ECO:0007669"/>
    <property type="project" value="InterPro"/>
</dbReference>
<dbReference type="InterPro" id="IPR036097">
    <property type="entry name" value="HisK_dim/P_sf"/>
</dbReference>
<dbReference type="InterPro" id="IPR056839">
    <property type="entry name" value="Receiver_AHK4/CRE1_1st"/>
</dbReference>
<keyword evidence="9" id="KW-0067">ATP-binding</keyword>
<evidence type="ECO:0000256" key="4">
    <source>
        <dbReference type="ARBA" id="ARBA00022553"/>
    </source>
</evidence>
<dbReference type="PROSITE" id="PS50109">
    <property type="entry name" value="HIS_KIN"/>
    <property type="match status" value="1"/>
</dbReference>
<dbReference type="SUPFAM" id="SSF55874">
    <property type="entry name" value="ATPase domain of HSP90 chaperone/DNA topoisomerase II/histidine kinase"/>
    <property type="match status" value="2"/>
</dbReference>
<dbReference type="Pfam" id="PF03924">
    <property type="entry name" value="CHASE"/>
    <property type="match status" value="1"/>
</dbReference>
<evidence type="ECO:0000256" key="12">
    <source>
        <dbReference type="ARBA" id="ARBA00023136"/>
    </source>
</evidence>
<evidence type="ECO:0000259" key="18">
    <source>
        <dbReference type="PROSITE" id="PS50110"/>
    </source>
</evidence>
<dbReference type="CDD" id="cd16922">
    <property type="entry name" value="HATPase_EvgS-ArcB-TorS-like"/>
    <property type="match status" value="1"/>
</dbReference>
<dbReference type="OrthoDB" id="10266508at2759"/>
<feature type="modified residue" description="4-aspartylphosphate" evidence="13">
    <location>
        <position position="861"/>
    </location>
</feature>
<dbReference type="EC" id="2.7.13.3" evidence="3"/>
<evidence type="ECO:0000259" key="19">
    <source>
        <dbReference type="PROSITE" id="PS50839"/>
    </source>
</evidence>
<dbReference type="InterPro" id="IPR006189">
    <property type="entry name" value="CHASE_dom"/>
</dbReference>
<evidence type="ECO:0000256" key="14">
    <source>
        <dbReference type="SAM" id="Coils"/>
    </source>
</evidence>
<feature type="transmembrane region" description="Helical" evidence="16">
    <location>
        <begin position="349"/>
        <end position="370"/>
    </location>
</feature>
<protein>
    <recommendedName>
        <fullName evidence="3">histidine kinase</fullName>
        <ecNumber evidence="3">2.7.13.3</ecNumber>
    </recommendedName>
</protein>
<dbReference type="Gene3D" id="3.30.565.10">
    <property type="entry name" value="Histidine kinase-like ATPase, C-terminal domain"/>
    <property type="match status" value="2"/>
</dbReference>
<dbReference type="PROSITE" id="PS50839">
    <property type="entry name" value="CHASE"/>
    <property type="match status" value="1"/>
</dbReference>
<dbReference type="Pfam" id="PF02518">
    <property type="entry name" value="HATPase_c"/>
    <property type="match status" value="1"/>
</dbReference>
<evidence type="ECO:0000256" key="5">
    <source>
        <dbReference type="ARBA" id="ARBA00022679"/>
    </source>
</evidence>
<dbReference type="InterPro" id="IPR011006">
    <property type="entry name" value="CheY-like_superfamily"/>
</dbReference>
<feature type="modified residue" description="4-aspartylphosphate" evidence="13">
    <location>
        <position position="1010"/>
    </location>
</feature>
<evidence type="ECO:0000256" key="15">
    <source>
        <dbReference type="SAM" id="MobiDB-lite"/>
    </source>
</evidence>
<dbReference type="InterPro" id="IPR004358">
    <property type="entry name" value="Sig_transdc_His_kin-like_C"/>
</dbReference>
<feature type="domain" description="Response regulatory" evidence="18">
    <location>
        <begin position="958"/>
        <end position="1106"/>
    </location>
</feature>
<feature type="domain" description="CHASE" evidence="19">
    <location>
        <begin position="100"/>
        <end position="301"/>
    </location>
</feature>
<keyword evidence="7" id="KW-0547">Nucleotide-binding</keyword>
<evidence type="ECO:0000256" key="8">
    <source>
        <dbReference type="ARBA" id="ARBA00022777"/>
    </source>
</evidence>
<dbReference type="EMBL" id="DF237513">
    <property type="protein sequence ID" value="GAQ89808.1"/>
    <property type="molecule type" value="Genomic_DNA"/>
</dbReference>
<keyword evidence="12 16" id="KW-0472">Membrane</keyword>
<feature type="coiled-coil region" evidence="14">
    <location>
        <begin position="373"/>
        <end position="403"/>
    </location>
</feature>
<reference evidence="20 21" key="1">
    <citation type="journal article" date="2014" name="Nat. Commun.">
        <title>Klebsormidium flaccidum genome reveals primary factors for plant terrestrial adaptation.</title>
        <authorList>
            <person name="Hori K."/>
            <person name="Maruyama F."/>
            <person name="Fujisawa T."/>
            <person name="Togashi T."/>
            <person name="Yamamoto N."/>
            <person name="Seo M."/>
            <person name="Sato S."/>
            <person name="Yamada T."/>
            <person name="Mori H."/>
            <person name="Tajima N."/>
            <person name="Moriyama T."/>
            <person name="Ikeuchi M."/>
            <person name="Watanabe M."/>
            <person name="Wada H."/>
            <person name="Kobayashi K."/>
            <person name="Saito M."/>
            <person name="Masuda T."/>
            <person name="Sasaki-Sekimoto Y."/>
            <person name="Mashiguchi K."/>
            <person name="Awai K."/>
            <person name="Shimojima M."/>
            <person name="Masuda S."/>
            <person name="Iwai M."/>
            <person name="Nobusawa T."/>
            <person name="Narise T."/>
            <person name="Kondo S."/>
            <person name="Saito H."/>
            <person name="Sato R."/>
            <person name="Murakawa M."/>
            <person name="Ihara Y."/>
            <person name="Oshima-Yamada Y."/>
            <person name="Ohtaka K."/>
            <person name="Satoh M."/>
            <person name="Sonobe K."/>
            <person name="Ishii M."/>
            <person name="Ohtani R."/>
            <person name="Kanamori-Sato M."/>
            <person name="Honoki R."/>
            <person name="Miyazaki D."/>
            <person name="Mochizuki H."/>
            <person name="Umetsu J."/>
            <person name="Higashi K."/>
            <person name="Shibata D."/>
            <person name="Kamiya Y."/>
            <person name="Sato N."/>
            <person name="Nakamura Y."/>
            <person name="Tabata S."/>
            <person name="Ida S."/>
            <person name="Kurokawa K."/>
            <person name="Ohta H."/>
        </authorList>
    </citation>
    <scope>NUCLEOTIDE SEQUENCE [LARGE SCALE GENOMIC DNA]</scope>
    <source>
        <strain evidence="20 21">NIES-2285</strain>
    </source>
</reference>
<evidence type="ECO:0000256" key="13">
    <source>
        <dbReference type="PROSITE-ProRule" id="PRU00169"/>
    </source>
</evidence>
<evidence type="ECO:0000256" key="9">
    <source>
        <dbReference type="ARBA" id="ARBA00022840"/>
    </source>
</evidence>
<dbReference type="PANTHER" id="PTHR45339">
    <property type="entry name" value="HYBRID SIGNAL TRANSDUCTION HISTIDINE KINASE J"/>
    <property type="match status" value="1"/>
</dbReference>
<keyword evidence="14" id="KW-0175">Coiled coil</keyword>
<dbReference type="Pfam" id="PF00072">
    <property type="entry name" value="Response_reg"/>
    <property type="match status" value="1"/>
</dbReference>
<evidence type="ECO:0000256" key="2">
    <source>
        <dbReference type="ARBA" id="ARBA00004370"/>
    </source>
</evidence>
<evidence type="ECO:0000256" key="16">
    <source>
        <dbReference type="SAM" id="Phobius"/>
    </source>
</evidence>
<comment type="catalytic activity">
    <reaction evidence="1">
        <text>ATP + protein L-histidine = ADP + protein N-phospho-L-histidine.</text>
        <dbReference type="EC" id="2.7.13.3"/>
    </reaction>
</comment>
<keyword evidence="5" id="KW-0808">Transferase</keyword>
<name>A0A1Y1INW5_KLENI</name>
<dbReference type="GO" id="GO:0016020">
    <property type="term" value="C:membrane"/>
    <property type="evidence" value="ECO:0007669"/>
    <property type="project" value="UniProtKB-SubCell"/>
</dbReference>
<dbReference type="SMART" id="SM01079">
    <property type="entry name" value="CHASE"/>
    <property type="match status" value="1"/>
</dbReference>
<sequence>MAEPAPDGQFSLEAHDVPKRGFWNRFWSSKKSYLRYFLYFWCIVALGLAGLTFYLVFSLDKQASYKTLTQSCGDVAARFEMSLQAQIAAARIFIGFIQSAPGTVNLTSFTNFAIATSFQRPLLNNVIYVKAVRAADRTQVEQQLGVNFTEFTPSSAPGKFGYLPRQPAEQYGIVQFFNSRENKNIPVGFDLMSDPYEAAILARAKDSGGAAFTSPQTFANGMRGFLGFYPDYGANNFSEGSNATLEQRRAGIAGWIGAQYAVSKLAAQVVAQLKQESDAGANIRLWIYDMSTANEALGVVFDPDNGLIFGTANHTKFEHVEVFTAGVRRYQVGCSRPVTNSHIATRRPLAWAALVLIVGFLAGFILWLTLKRAEEAEKNLLRMERLNNEMREAKVAAEAADVAKTYFLQNMSHELRTPMNGMIGMTNLLLGTELDAQQLDYVKTARASGNALCSLVNDFLDLSKIEAGRMEIASILLDIRTELDDVLGLFEERTRQKNLELAGLVQDSVPELLLGDPGRIRQVLINLVGNAVKFTKEGSVLVCIRMEPVDEGEQPPGHHTIDVDVPEGDLSPRSEGTNHVLESPSEDTEGVTPTTSGSGAGAESRAEDPTRVAPAVSSDLQDQAASRKKWFGRRRWQRGGAVGAAGDAPLDHIAQSRQGSETERGEVVPPVSLRADAQSSPGAVRLFMDNGSGRAPPFPRQSRKVRLIFSVEDTGIGIPLAVQPRLFEPFFQADSSITREFGGTGIGLSLSRALVRLMHGKIAFSSIPGVGSTFQFDVELTVPRLGVERSATLQLQSLQSERLRGVRVLVVGSHAVRQEVVAAHLRRLGMQPVVSPRASDALSMAAACVDAPSRFRLAIVDAEAVGGHEDARRLGQELGTDLRLSGRIALVLATCRINAQLEAKAKWAGFAQVLVKPLRTGTISVCMLQALGIAMRRMQPTALDGVGGALKSWLAGVRIMVVDDTLINRKVAGSMLQRYGCEVVPAAGGEEAVELFKNSQDKPFHMILMDLQMPGMDGFEAARAIRQVEAEARGTSPEVTQDASLDGEEVLSSTPSEAAQLGVPIVALTADVMEGVKEKCFEAQMSNYLPKPLDQKQLRLVLAEYFPVKEEANGTLQSTSKE</sequence>
<dbReference type="OMA" id="RGIYQWM"/>
<evidence type="ECO:0000256" key="1">
    <source>
        <dbReference type="ARBA" id="ARBA00000085"/>
    </source>
</evidence>
<gene>
    <name evidence="20" type="ORF">KFL_005640090</name>
</gene>
<dbReference type="PRINTS" id="PR00344">
    <property type="entry name" value="BCTRLSENSOR"/>
</dbReference>
<dbReference type="Gene3D" id="1.10.287.130">
    <property type="match status" value="1"/>
</dbReference>
<dbReference type="InterPro" id="IPR003594">
    <property type="entry name" value="HATPase_dom"/>
</dbReference>
<keyword evidence="8 20" id="KW-0418">Kinase</keyword>
<dbReference type="Proteomes" id="UP000054558">
    <property type="component" value="Unassembled WGS sequence"/>
</dbReference>
<proteinExistence type="predicted"/>
<dbReference type="SMART" id="SM00448">
    <property type="entry name" value="REC"/>
    <property type="match status" value="1"/>
</dbReference>
<evidence type="ECO:0000256" key="6">
    <source>
        <dbReference type="ARBA" id="ARBA00022692"/>
    </source>
</evidence>
<dbReference type="SUPFAM" id="SSF52172">
    <property type="entry name" value="CheY-like"/>
    <property type="match status" value="2"/>
</dbReference>
<dbReference type="SUPFAM" id="SSF47384">
    <property type="entry name" value="Homodimeric domain of signal transducing histidine kinase"/>
    <property type="match status" value="1"/>
</dbReference>
<accession>A0A1Y1INW5</accession>
<dbReference type="CDD" id="cd17546">
    <property type="entry name" value="REC_hyHK_CKI1_RcsC-like"/>
    <property type="match status" value="1"/>
</dbReference>
<comment type="subcellular location">
    <subcellularLocation>
        <location evidence="2">Membrane</location>
    </subcellularLocation>
</comment>
<dbReference type="PROSITE" id="PS50110">
    <property type="entry name" value="RESPONSE_REGULATORY"/>
    <property type="match status" value="2"/>
</dbReference>
<feature type="region of interest" description="Disordered" evidence="15">
    <location>
        <begin position="1031"/>
        <end position="1053"/>
    </location>
</feature>
<evidence type="ECO:0000256" key="11">
    <source>
        <dbReference type="ARBA" id="ARBA00023012"/>
    </source>
</evidence>
<dbReference type="Pfam" id="PF00512">
    <property type="entry name" value="HisKA"/>
    <property type="match status" value="1"/>
</dbReference>
<keyword evidence="11" id="KW-0902">Two-component regulatory system</keyword>
<evidence type="ECO:0000259" key="17">
    <source>
        <dbReference type="PROSITE" id="PS50109"/>
    </source>
</evidence>
<dbReference type="InterPro" id="IPR042240">
    <property type="entry name" value="CHASE_sf"/>
</dbReference>
<organism evidence="20 21">
    <name type="scientific">Klebsormidium nitens</name>
    <name type="common">Green alga</name>
    <name type="synonym">Ulothrix nitens</name>
    <dbReference type="NCBI Taxonomy" id="105231"/>
    <lineage>
        <taxon>Eukaryota</taxon>
        <taxon>Viridiplantae</taxon>
        <taxon>Streptophyta</taxon>
        <taxon>Klebsormidiophyceae</taxon>
        <taxon>Klebsormidiales</taxon>
        <taxon>Klebsormidiaceae</taxon>
        <taxon>Klebsormidium</taxon>
    </lineage>
</organism>
<evidence type="ECO:0000256" key="7">
    <source>
        <dbReference type="ARBA" id="ARBA00022741"/>
    </source>
</evidence>
<dbReference type="Gene3D" id="3.40.50.2300">
    <property type="match status" value="2"/>
</dbReference>
<keyword evidence="10 16" id="KW-1133">Transmembrane helix</keyword>
<dbReference type="SMART" id="SM00388">
    <property type="entry name" value="HisKA"/>
    <property type="match status" value="1"/>
</dbReference>
<dbReference type="STRING" id="105231.A0A1Y1INW5"/>
<evidence type="ECO:0000313" key="21">
    <source>
        <dbReference type="Proteomes" id="UP000054558"/>
    </source>
</evidence>
<dbReference type="GO" id="GO:0005524">
    <property type="term" value="F:ATP binding"/>
    <property type="evidence" value="ECO:0007669"/>
    <property type="project" value="UniProtKB-KW"/>
</dbReference>
<keyword evidence="21" id="KW-1185">Reference proteome</keyword>
<feature type="domain" description="Response regulatory" evidence="18">
    <location>
        <begin position="807"/>
        <end position="931"/>
    </location>
</feature>
<dbReference type="InterPro" id="IPR001789">
    <property type="entry name" value="Sig_transdc_resp-reg_receiver"/>
</dbReference>
<dbReference type="Pfam" id="PF24896">
    <property type="entry name" value="Receiver_CRE1"/>
    <property type="match status" value="1"/>
</dbReference>
<dbReference type="CDD" id="cd00082">
    <property type="entry name" value="HisKA"/>
    <property type="match status" value="1"/>
</dbReference>
<dbReference type="InterPro" id="IPR005467">
    <property type="entry name" value="His_kinase_dom"/>
</dbReference>
<dbReference type="PANTHER" id="PTHR45339:SF6">
    <property type="entry name" value="SENSORY HISTIDINE PROTEIN KINASE"/>
    <property type="match status" value="1"/>
</dbReference>
<feature type="transmembrane region" description="Helical" evidence="16">
    <location>
        <begin position="36"/>
        <end position="57"/>
    </location>
</feature>
<dbReference type="InterPro" id="IPR036890">
    <property type="entry name" value="HATPase_C_sf"/>
</dbReference>
<dbReference type="Gene3D" id="3.30.450.350">
    <property type="entry name" value="CHASE domain"/>
    <property type="match status" value="1"/>
</dbReference>
<evidence type="ECO:0000256" key="3">
    <source>
        <dbReference type="ARBA" id="ARBA00012438"/>
    </source>
</evidence>